<organism evidence="2 3">
    <name type="scientific">Isobaculum melis</name>
    <dbReference type="NCBI Taxonomy" id="142588"/>
    <lineage>
        <taxon>Bacteria</taxon>
        <taxon>Bacillati</taxon>
        <taxon>Bacillota</taxon>
        <taxon>Bacilli</taxon>
        <taxon>Lactobacillales</taxon>
        <taxon>Carnobacteriaceae</taxon>
        <taxon>Isobaculum</taxon>
    </lineage>
</organism>
<proteinExistence type="predicted"/>
<dbReference type="Proteomes" id="UP000198948">
    <property type="component" value="Unassembled WGS sequence"/>
</dbReference>
<accession>A0A1H9PZR7</accession>
<dbReference type="EMBL" id="FOHA01000001">
    <property type="protein sequence ID" value="SER53073.1"/>
    <property type="molecule type" value="Genomic_DNA"/>
</dbReference>
<name>A0A1H9PZR7_9LACT</name>
<keyword evidence="3" id="KW-1185">Reference proteome</keyword>
<gene>
    <name evidence="2" type="ORF">SAMN04488559_101224</name>
</gene>
<evidence type="ECO:0000313" key="3">
    <source>
        <dbReference type="Proteomes" id="UP000198948"/>
    </source>
</evidence>
<evidence type="ECO:0000256" key="1">
    <source>
        <dbReference type="SAM" id="Coils"/>
    </source>
</evidence>
<dbReference type="STRING" id="142588.SAMN04488559_101224"/>
<dbReference type="PROSITE" id="PS51257">
    <property type="entry name" value="PROKAR_LIPOPROTEIN"/>
    <property type="match status" value="1"/>
</dbReference>
<reference evidence="2 3" key="1">
    <citation type="submission" date="2016-10" db="EMBL/GenBank/DDBJ databases">
        <authorList>
            <person name="de Groot N.N."/>
        </authorList>
    </citation>
    <scope>NUCLEOTIDE SEQUENCE [LARGE SCALE GENOMIC DNA]</scope>
    <source>
        <strain evidence="2 3">DSM 13760</strain>
    </source>
</reference>
<sequence length="143" mass="16885">MKKVTLLIVTVLMLVGCGKTISISEYNEERQKIELEMSDEKLKLYEGETEDIEKMLSGNRKIEETYYKQLTELAKPKSLEKEKQEYDQVLKDIMELAKDTEKENIEYIKTGEASEKFKEKLEEMMKLNEKKEELEAKFDKAEE</sequence>
<keyword evidence="1" id="KW-0175">Coiled coil</keyword>
<evidence type="ECO:0000313" key="2">
    <source>
        <dbReference type="EMBL" id="SER53073.1"/>
    </source>
</evidence>
<dbReference type="RefSeq" id="WP_092649384.1">
    <property type="nucleotide sequence ID" value="NZ_FOHA01000001.1"/>
</dbReference>
<feature type="coiled-coil region" evidence="1">
    <location>
        <begin position="79"/>
        <end position="137"/>
    </location>
</feature>
<protein>
    <submittedName>
        <fullName evidence="2">Uncharacterized protein</fullName>
    </submittedName>
</protein>
<dbReference type="AlphaFoldDB" id="A0A1H9PZR7"/>